<sequence length="65" mass="7329">MELQEFMEQVGRTIGVKTARVISANVVMKNSDHLDQQIYLIVVPTPTQAKKLRDLALAFGELKED</sequence>
<gene>
    <name evidence="1" type="ORF">LCGC14_2425060</name>
</gene>
<proteinExistence type="predicted"/>
<evidence type="ECO:0000313" key="1">
    <source>
        <dbReference type="EMBL" id="KKL23472.1"/>
    </source>
</evidence>
<name>A0A0F9CAR6_9ZZZZ</name>
<protein>
    <submittedName>
        <fullName evidence="1">Uncharacterized protein</fullName>
    </submittedName>
</protein>
<dbReference type="EMBL" id="LAZR01036962">
    <property type="protein sequence ID" value="KKL23472.1"/>
    <property type="molecule type" value="Genomic_DNA"/>
</dbReference>
<accession>A0A0F9CAR6</accession>
<organism evidence="1">
    <name type="scientific">marine sediment metagenome</name>
    <dbReference type="NCBI Taxonomy" id="412755"/>
    <lineage>
        <taxon>unclassified sequences</taxon>
        <taxon>metagenomes</taxon>
        <taxon>ecological metagenomes</taxon>
    </lineage>
</organism>
<reference evidence="1" key="1">
    <citation type="journal article" date="2015" name="Nature">
        <title>Complex archaea that bridge the gap between prokaryotes and eukaryotes.</title>
        <authorList>
            <person name="Spang A."/>
            <person name="Saw J.H."/>
            <person name="Jorgensen S.L."/>
            <person name="Zaremba-Niedzwiedzka K."/>
            <person name="Martijn J."/>
            <person name="Lind A.E."/>
            <person name="van Eijk R."/>
            <person name="Schleper C."/>
            <person name="Guy L."/>
            <person name="Ettema T.J."/>
        </authorList>
    </citation>
    <scope>NUCLEOTIDE SEQUENCE</scope>
</reference>
<comment type="caution">
    <text evidence="1">The sequence shown here is derived from an EMBL/GenBank/DDBJ whole genome shotgun (WGS) entry which is preliminary data.</text>
</comment>
<dbReference type="AlphaFoldDB" id="A0A0F9CAR6"/>